<evidence type="ECO:0000256" key="1">
    <source>
        <dbReference type="SAM" id="Phobius"/>
    </source>
</evidence>
<dbReference type="EMBL" id="AJWK01023558">
    <property type="status" value="NOT_ANNOTATED_CDS"/>
    <property type="molecule type" value="Genomic_DNA"/>
</dbReference>
<keyword evidence="1" id="KW-1133">Transmembrane helix</keyword>
<keyword evidence="1" id="KW-0812">Transmembrane</keyword>
<dbReference type="EnsemblMetazoa" id="LLOJ007122-RA">
    <property type="protein sequence ID" value="LLOJ007122-PA"/>
    <property type="gene ID" value="LLOJ007122"/>
</dbReference>
<reference evidence="2" key="1">
    <citation type="submission" date="2020-05" db="UniProtKB">
        <authorList>
            <consortium name="EnsemblMetazoa"/>
        </authorList>
    </citation>
    <scope>IDENTIFICATION</scope>
    <source>
        <strain evidence="2">Jacobina</strain>
    </source>
</reference>
<dbReference type="EMBL" id="AJWK01023561">
    <property type="status" value="NOT_ANNOTATED_CDS"/>
    <property type="molecule type" value="Genomic_DNA"/>
</dbReference>
<dbReference type="EMBL" id="AJWK01023557">
    <property type="status" value="NOT_ANNOTATED_CDS"/>
    <property type="molecule type" value="Genomic_DNA"/>
</dbReference>
<evidence type="ECO:0000313" key="3">
    <source>
        <dbReference type="Proteomes" id="UP000092461"/>
    </source>
</evidence>
<evidence type="ECO:0000313" key="2">
    <source>
        <dbReference type="EnsemblMetazoa" id="LLOJ007122-PA"/>
    </source>
</evidence>
<dbReference type="Proteomes" id="UP000092461">
    <property type="component" value="Unassembled WGS sequence"/>
</dbReference>
<dbReference type="EMBL" id="AJWK01023560">
    <property type="status" value="NOT_ANNOTATED_CDS"/>
    <property type="molecule type" value="Genomic_DNA"/>
</dbReference>
<name>A0A1B0CQH3_LUTLO</name>
<protein>
    <submittedName>
        <fullName evidence="2">Uncharacterized protein</fullName>
    </submittedName>
</protein>
<feature type="transmembrane region" description="Helical" evidence="1">
    <location>
        <begin position="21"/>
        <end position="41"/>
    </location>
</feature>
<dbReference type="AlphaFoldDB" id="A0A1B0CQH3"/>
<sequence>MRERKLKNLLDSLHVKEIKGALCGSTVSILVVVMLIVGGQYKKPDPMLPLRTDGSLKLL</sequence>
<keyword evidence="3" id="KW-1185">Reference proteome</keyword>
<accession>A0A1B0CQH3</accession>
<dbReference type="EMBL" id="AJWK01023559">
    <property type="status" value="NOT_ANNOTATED_CDS"/>
    <property type="molecule type" value="Genomic_DNA"/>
</dbReference>
<keyword evidence="1" id="KW-0472">Membrane</keyword>
<organism evidence="2 3">
    <name type="scientific">Lutzomyia longipalpis</name>
    <name type="common">Sand fly</name>
    <dbReference type="NCBI Taxonomy" id="7200"/>
    <lineage>
        <taxon>Eukaryota</taxon>
        <taxon>Metazoa</taxon>
        <taxon>Ecdysozoa</taxon>
        <taxon>Arthropoda</taxon>
        <taxon>Hexapoda</taxon>
        <taxon>Insecta</taxon>
        <taxon>Pterygota</taxon>
        <taxon>Neoptera</taxon>
        <taxon>Endopterygota</taxon>
        <taxon>Diptera</taxon>
        <taxon>Nematocera</taxon>
        <taxon>Psychodoidea</taxon>
        <taxon>Psychodidae</taxon>
        <taxon>Lutzomyia</taxon>
        <taxon>Lutzomyia</taxon>
    </lineage>
</organism>
<dbReference type="VEuPathDB" id="VectorBase:LLOJ007122"/>
<proteinExistence type="predicted"/>